<name>A0A5N7AUK6_9EURO</name>
<proteinExistence type="predicted"/>
<accession>A0A5N7AUK6</accession>
<protein>
    <submittedName>
        <fullName evidence="1">Uncharacterized protein</fullName>
    </submittedName>
</protein>
<dbReference type="OrthoDB" id="2562973at2759"/>
<sequence length="240" mass="27973">MVDIVKIIGRMKGWEDIPRRFEQIYFGNVHFKICRWEAVDSEAPPYLGMVGNEHFLERPEAGGGNFSRRAKRHVLTKFHNGEELMDATLEVLALKHHLVWEGADGTAPRFKFGTQYPLRFSQRDKATGKRTFYSVRRTTKAEHYQNENVLYAGLNEDPNVVVMFRKMTKRVSNGRDIYEVDDDAGVRADKIGTHDFVRLDFYDANTKEHIGWLQNNGGICTLQKYTDLRPEERTFKFMYV</sequence>
<dbReference type="Proteomes" id="UP000326198">
    <property type="component" value="Unassembled WGS sequence"/>
</dbReference>
<keyword evidence="2" id="KW-1185">Reference proteome</keyword>
<dbReference type="EMBL" id="ML736332">
    <property type="protein sequence ID" value="KAE8372996.1"/>
    <property type="molecule type" value="Genomic_DNA"/>
</dbReference>
<evidence type="ECO:0000313" key="1">
    <source>
        <dbReference type="EMBL" id="KAE8372996.1"/>
    </source>
</evidence>
<gene>
    <name evidence="1" type="ORF">BDV26DRAFT_285490</name>
</gene>
<evidence type="ECO:0000313" key="2">
    <source>
        <dbReference type="Proteomes" id="UP000326198"/>
    </source>
</evidence>
<reference evidence="1 2" key="1">
    <citation type="submission" date="2019-04" db="EMBL/GenBank/DDBJ databases">
        <title>Friends and foes A comparative genomics studyof 23 Aspergillus species from section Flavi.</title>
        <authorList>
            <consortium name="DOE Joint Genome Institute"/>
            <person name="Kjaerbolling I."/>
            <person name="Vesth T."/>
            <person name="Frisvad J.C."/>
            <person name="Nybo J.L."/>
            <person name="Theobald S."/>
            <person name="Kildgaard S."/>
            <person name="Isbrandt T."/>
            <person name="Kuo A."/>
            <person name="Sato A."/>
            <person name="Lyhne E.K."/>
            <person name="Kogle M.E."/>
            <person name="Wiebenga A."/>
            <person name="Kun R.S."/>
            <person name="Lubbers R.J."/>
            <person name="Makela M.R."/>
            <person name="Barry K."/>
            <person name="Chovatia M."/>
            <person name="Clum A."/>
            <person name="Daum C."/>
            <person name="Haridas S."/>
            <person name="He G."/>
            <person name="LaButti K."/>
            <person name="Lipzen A."/>
            <person name="Mondo S."/>
            <person name="Riley R."/>
            <person name="Salamov A."/>
            <person name="Simmons B.A."/>
            <person name="Magnuson J.K."/>
            <person name="Henrissat B."/>
            <person name="Mortensen U.H."/>
            <person name="Larsen T.O."/>
            <person name="Devries R.P."/>
            <person name="Grigoriev I.V."/>
            <person name="Machida M."/>
            <person name="Baker S.E."/>
            <person name="Andersen M.R."/>
        </authorList>
    </citation>
    <scope>NUCLEOTIDE SEQUENCE [LARGE SCALE GENOMIC DNA]</scope>
    <source>
        <strain evidence="1 2">IBT 29228</strain>
    </source>
</reference>
<dbReference type="AlphaFoldDB" id="A0A5N7AUK6"/>
<organism evidence="1 2">
    <name type="scientific">Aspergillus bertholletiae</name>
    <dbReference type="NCBI Taxonomy" id="1226010"/>
    <lineage>
        <taxon>Eukaryota</taxon>
        <taxon>Fungi</taxon>
        <taxon>Dikarya</taxon>
        <taxon>Ascomycota</taxon>
        <taxon>Pezizomycotina</taxon>
        <taxon>Eurotiomycetes</taxon>
        <taxon>Eurotiomycetidae</taxon>
        <taxon>Eurotiales</taxon>
        <taxon>Aspergillaceae</taxon>
        <taxon>Aspergillus</taxon>
        <taxon>Aspergillus subgen. Circumdati</taxon>
    </lineage>
</organism>